<keyword evidence="1" id="KW-0399">Innate immunity</keyword>
<name>A0A5N3UTY6_MUNMU</name>
<feature type="transmembrane region" description="Helical" evidence="5">
    <location>
        <begin position="57"/>
        <end position="74"/>
    </location>
</feature>
<evidence type="ECO:0000256" key="4">
    <source>
        <dbReference type="SAM" id="Coils"/>
    </source>
</evidence>
<organism evidence="8 9">
    <name type="scientific">Muntiacus muntjak</name>
    <name type="common">Barking deer</name>
    <name type="synonym">Indian muntjac</name>
    <dbReference type="NCBI Taxonomy" id="9888"/>
    <lineage>
        <taxon>Eukaryota</taxon>
        <taxon>Metazoa</taxon>
        <taxon>Chordata</taxon>
        <taxon>Craniata</taxon>
        <taxon>Vertebrata</taxon>
        <taxon>Euteleostomi</taxon>
        <taxon>Mammalia</taxon>
        <taxon>Eutheria</taxon>
        <taxon>Laurasiatheria</taxon>
        <taxon>Artiodactyla</taxon>
        <taxon>Ruminantia</taxon>
        <taxon>Pecora</taxon>
        <taxon>Cervidae</taxon>
        <taxon>Muntiacinae</taxon>
        <taxon>Muntiacus</taxon>
    </lineage>
</organism>
<dbReference type="InterPro" id="IPR036543">
    <property type="entry name" value="Guanylate-bd_C_sf"/>
</dbReference>
<evidence type="ECO:0000256" key="5">
    <source>
        <dbReference type="SAM" id="Phobius"/>
    </source>
</evidence>
<dbReference type="EMBL" id="VCEA01000471">
    <property type="protein sequence ID" value="KAB0340233.1"/>
    <property type="molecule type" value="Genomic_DNA"/>
</dbReference>
<dbReference type="GO" id="GO:0005525">
    <property type="term" value="F:GTP binding"/>
    <property type="evidence" value="ECO:0007669"/>
    <property type="project" value="InterPro"/>
</dbReference>
<gene>
    <name evidence="8" type="ORF">FD754_023307</name>
</gene>
<keyword evidence="9" id="KW-1185">Reference proteome</keyword>
<feature type="domain" description="Guanylate-binding protein N-terminal" evidence="6">
    <location>
        <begin position="48"/>
        <end position="192"/>
    </location>
</feature>
<keyword evidence="5" id="KW-1133">Transmembrane helix</keyword>
<accession>A0A5N3UTY6</accession>
<comment type="caution">
    <text evidence="8">The sequence shown here is derived from an EMBL/GenBank/DDBJ whole genome shotgun (WGS) entry which is preliminary data.</text>
</comment>
<evidence type="ECO:0000256" key="2">
    <source>
        <dbReference type="ARBA" id="ARBA00022801"/>
    </source>
</evidence>
<dbReference type="CDD" id="cd16269">
    <property type="entry name" value="GBP_C"/>
    <property type="match status" value="1"/>
</dbReference>
<dbReference type="InterPro" id="IPR015894">
    <property type="entry name" value="Guanylate-bd_N"/>
</dbReference>
<dbReference type="PANTHER" id="PTHR10751">
    <property type="entry name" value="GUANYLATE BINDING PROTEIN"/>
    <property type="match status" value="1"/>
</dbReference>
<dbReference type="GO" id="GO:0045087">
    <property type="term" value="P:innate immune response"/>
    <property type="evidence" value="ECO:0007669"/>
    <property type="project" value="UniProtKB-KW"/>
</dbReference>
<protein>
    <recommendedName>
        <fullName evidence="10">GB1/RHD3-type G domain-containing protein</fullName>
    </recommendedName>
</protein>
<dbReference type="InterPro" id="IPR027417">
    <property type="entry name" value="P-loop_NTPase"/>
</dbReference>
<dbReference type="InterPro" id="IPR037684">
    <property type="entry name" value="GBP_C"/>
</dbReference>
<proteinExistence type="predicted"/>
<evidence type="ECO:0008006" key="10">
    <source>
        <dbReference type="Google" id="ProtNLM"/>
    </source>
</evidence>
<evidence type="ECO:0000313" key="8">
    <source>
        <dbReference type="EMBL" id="KAB0340233.1"/>
    </source>
</evidence>
<evidence type="ECO:0000259" key="6">
    <source>
        <dbReference type="Pfam" id="PF02263"/>
    </source>
</evidence>
<evidence type="ECO:0000259" key="7">
    <source>
        <dbReference type="Pfam" id="PF02841"/>
    </source>
</evidence>
<dbReference type="SUPFAM" id="SSF52540">
    <property type="entry name" value="P-loop containing nucleoside triphosphate hydrolases"/>
    <property type="match status" value="1"/>
</dbReference>
<dbReference type="Gene3D" id="3.40.50.300">
    <property type="entry name" value="P-loop containing nucleotide triphosphate hydrolases"/>
    <property type="match status" value="1"/>
</dbReference>
<evidence type="ECO:0000313" key="9">
    <source>
        <dbReference type="Proteomes" id="UP000326458"/>
    </source>
</evidence>
<dbReference type="AlphaFoldDB" id="A0A5N3UTY6"/>
<feature type="domain" description="Guanylate-binding protein/Atlastin C-terminal" evidence="7">
    <location>
        <begin position="237"/>
        <end position="497"/>
    </location>
</feature>
<dbReference type="GO" id="GO:0003924">
    <property type="term" value="F:GTPase activity"/>
    <property type="evidence" value="ECO:0007669"/>
    <property type="project" value="InterPro"/>
</dbReference>
<feature type="transmembrane region" description="Helical" evidence="5">
    <location>
        <begin position="12"/>
        <end position="45"/>
    </location>
</feature>
<evidence type="ECO:0000256" key="3">
    <source>
        <dbReference type="ARBA" id="ARBA00022859"/>
    </source>
</evidence>
<dbReference type="Proteomes" id="UP000326458">
    <property type="component" value="Unassembled WGS sequence"/>
</dbReference>
<dbReference type="Pfam" id="PF02841">
    <property type="entry name" value="GBP_C"/>
    <property type="match status" value="1"/>
</dbReference>
<feature type="coiled-coil region" evidence="4">
    <location>
        <begin position="425"/>
        <end position="480"/>
    </location>
</feature>
<sequence length="539" mass="61891">MTEHYQQSLPVVLFAIIFSLSEGCLFILFLFIDTVMSSLLHLLLWMIDIGDSKNDSWIFVLAVLLSSIFVYSGMSTINLEQLHSMTELTDLLRAKSSLRPDGVEDSTEFVGFFPDFIWTVQDFALELKLKGSPITEDQYLENALKLIPGKNIKAQISNPCRERIKSFFPAWQCFAFDQPTNDKELLSNIENVNFCSYIFTSVKTKTLREGIAVTGNFLESWSLLTNNLVFILAYLGLRTLVVTYVDTINIGAVPCLENAVTTLAQLENLAAMQKAADHYSEQMLQELLGVHAACEREAITVFMEFSFQNKNQEFQKRFVTSAIYCQGKLDELSKDLMENLSSGTFFVPGGHELYRKAKEMLEKDYCQVPRKGVKANEALQNFLESQFAIERIILFEDEALSDGEKAVVVDWARNEIIEKEQELPVQKLQEQHQHMVAKERSLQENIVLLTEKLKRERENLRKEQNMMLEHKLKVNALLNERFRMKSEVINAEIYHLKEMIESDKNENIPWITQALNKVGDDITSILSSPAKFLWNFVIH</sequence>
<dbReference type="SUPFAM" id="SSF48340">
    <property type="entry name" value="Interferon-induced guanylate-binding protein 1 (GBP1), C-terminal domain"/>
    <property type="match status" value="1"/>
</dbReference>
<dbReference type="Gene3D" id="1.20.1000.10">
    <property type="entry name" value="Guanylate-binding protein, C-terminal domain"/>
    <property type="match status" value="1"/>
</dbReference>
<keyword evidence="5" id="KW-0812">Transmembrane</keyword>
<dbReference type="InterPro" id="IPR003191">
    <property type="entry name" value="Guanylate-bd/ATL_C"/>
</dbReference>
<keyword evidence="3" id="KW-0391">Immunity</keyword>
<dbReference type="Pfam" id="PF02263">
    <property type="entry name" value="GBP"/>
    <property type="match status" value="1"/>
</dbReference>
<keyword evidence="5" id="KW-0472">Membrane</keyword>
<evidence type="ECO:0000256" key="1">
    <source>
        <dbReference type="ARBA" id="ARBA00022588"/>
    </source>
</evidence>
<keyword evidence="4" id="KW-0175">Coiled coil</keyword>
<reference evidence="8 9" key="1">
    <citation type="submission" date="2019-06" db="EMBL/GenBank/DDBJ databases">
        <title>Discovery of a novel chromosome fission-fusion reversal in muntjac.</title>
        <authorList>
            <person name="Mudd A.B."/>
            <person name="Bredeson J.V."/>
            <person name="Baum R."/>
            <person name="Hockemeyer D."/>
            <person name="Rokhsar D.S."/>
        </authorList>
    </citation>
    <scope>NUCLEOTIDE SEQUENCE [LARGE SCALE GENOMIC DNA]</scope>
    <source>
        <strain evidence="8">UTSW_UCB_Mm</strain>
        <tissue evidence="8">Fibroblast cell line</tissue>
    </source>
</reference>
<keyword evidence="2" id="KW-0378">Hydrolase</keyword>